<dbReference type="Gene3D" id="1.10.600.10">
    <property type="entry name" value="Farnesyl Diphosphate Synthase"/>
    <property type="match status" value="1"/>
</dbReference>
<organism evidence="6">
    <name type="scientific">mine drainage metagenome</name>
    <dbReference type="NCBI Taxonomy" id="410659"/>
    <lineage>
        <taxon>unclassified sequences</taxon>
        <taxon>metagenomes</taxon>
        <taxon>ecological metagenomes</taxon>
    </lineage>
</organism>
<dbReference type="PANTHER" id="PTHR43281">
    <property type="entry name" value="FARNESYL DIPHOSPHATE SYNTHASE"/>
    <property type="match status" value="1"/>
</dbReference>
<dbReference type="EMBL" id="CABN01000033">
    <property type="protein sequence ID" value="CBH99591.1"/>
    <property type="molecule type" value="Genomic_DNA"/>
</dbReference>
<keyword evidence="5" id="KW-0414">Isoprene biosynthesis</keyword>
<dbReference type="SUPFAM" id="SSF48576">
    <property type="entry name" value="Terpenoid synthases"/>
    <property type="match status" value="1"/>
</dbReference>
<keyword evidence="3" id="KW-0479">Metal-binding</keyword>
<dbReference type="GO" id="GO:0004311">
    <property type="term" value="F:geranylgeranyl diphosphate synthase activity"/>
    <property type="evidence" value="ECO:0007669"/>
    <property type="project" value="UniProtKB-EC"/>
</dbReference>
<proteinExistence type="predicted"/>
<gene>
    <name evidence="6" type="ORF">CARN3_0529</name>
</gene>
<evidence type="ECO:0000256" key="1">
    <source>
        <dbReference type="ARBA" id="ARBA00001946"/>
    </source>
</evidence>
<dbReference type="InterPro" id="IPR000092">
    <property type="entry name" value="Polyprenyl_synt"/>
</dbReference>
<evidence type="ECO:0000313" key="6">
    <source>
        <dbReference type="EMBL" id="CBH99591.1"/>
    </source>
</evidence>
<keyword evidence="4" id="KW-0460">Magnesium</keyword>
<accession>E6PXD2</accession>
<dbReference type="Pfam" id="PF00348">
    <property type="entry name" value="polyprenyl_synt"/>
    <property type="match status" value="1"/>
</dbReference>
<reference evidence="6" key="1">
    <citation type="submission" date="2009-10" db="EMBL/GenBank/DDBJ databases">
        <title>Diversity of trophic interactions inside an arsenic-rich microbial ecosystem.</title>
        <authorList>
            <person name="Bertin P.N."/>
            <person name="Heinrich-Salmeron A."/>
            <person name="Pelletier E."/>
            <person name="Goulhen-Chollet F."/>
            <person name="Arsene-Ploetze F."/>
            <person name="Gallien S."/>
            <person name="Calteau A."/>
            <person name="Vallenet D."/>
            <person name="Casiot C."/>
            <person name="Chane-Woon-Ming B."/>
            <person name="Giloteaux L."/>
            <person name="Barakat M."/>
            <person name="Bonnefoy V."/>
            <person name="Bruneel O."/>
            <person name="Chandler M."/>
            <person name="Cleiss J."/>
            <person name="Duran R."/>
            <person name="Elbaz-Poulichet F."/>
            <person name="Fonknechten N."/>
            <person name="Lauga B."/>
            <person name="Mornico D."/>
            <person name="Ortet P."/>
            <person name="Schaeffer C."/>
            <person name="Siguier P."/>
            <person name="Alexander Thil Smith A."/>
            <person name="Van Dorsselaer A."/>
            <person name="Weissenbach J."/>
            <person name="Medigue C."/>
            <person name="Le Paslier D."/>
        </authorList>
    </citation>
    <scope>NUCLEOTIDE SEQUENCE</scope>
</reference>
<dbReference type="PROSITE" id="PS00723">
    <property type="entry name" value="POLYPRENYL_SYNTHASE_1"/>
    <property type="match status" value="1"/>
</dbReference>
<comment type="cofactor">
    <cofactor evidence="1">
        <name>Mg(2+)</name>
        <dbReference type="ChEBI" id="CHEBI:18420"/>
    </cofactor>
</comment>
<evidence type="ECO:0000256" key="5">
    <source>
        <dbReference type="ARBA" id="ARBA00023229"/>
    </source>
</evidence>
<dbReference type="EC" id="2.5.1.29" evidence="6"/>
<dbReference type="InterPro" id="IPR008949">
    <property type="entry name" value="Isoprenoid_synthase_dom_sf"/>
</dbReference>
<dbReference type="GO" id="GO:0008299">
    <property type="term" value="P:isoprenoid biosynthetic process"/>
    <property type="evidence" value="ECO:0007669"/>
    <property type="project" value="UniProtKB-KW"/>
</dbReference>
<protein>
    <submittedName>
        <fullName evidence="6">Putative Farnesyltranstransferase</fullName>
        <ecNumber evidence="6">2.5.1.29</ecNumber>
    </submittedName>
</protein>
<evidence type="ECO:0000256" key="4">
    <source>
        <dbReference type="ARBA" id="ARBA00022842"/>
    </source>
</evidence>
<sequence length="317" mass="35007">MVLDSEAHAIFSNLDTVTLKKRLQRAFSSQLPIRSDTETHLASALRETLHRPGSMVRAELAYRVGVGYGVAAERAEQMAIAIEYFHTASLLFDDLPAMDNAHQRRGLPCVHRSYGEGAAMLAALALINRAYGLLWRSVSELPGKVQGELLAYFELHLGLEGLLNGQSEDLHYARLDANRQSAHRVALGKTVSLIRLSLVMPALLGRASQRETQLLDRLAIVWGLAYQALDDLKDVLHAPGSAAKTAARDAHLGRPNIALAIGIPEAFVRVEQLMHYGDCTIASLIRKRESLIFLRGVRQQFEHEIDRLSPSQLARAV</sequence>
<dbReference type="InterPro" id="IPR033749">
    <property type="entry name" value="Polyprenyl_synt_CS"/>
</dbReference>
<evidence type="ECO:0000256" key="3">
    <source>
        <dbReference type="ARBA" id="ARBA00022723"/>
    </source>
</evidence>
<comment type="caution">
    <text evidence="6">The sequence shown here is derived from an EMBL/GenBank/DDBJ whole genome shotgun (WGS) entry which is preliminary data.</text>
</comment>
<dbReference type="SFLD" id="SFLDS00005">
    <property type="entry name" value="Isoprenoid_Synthase_Type_I"/>
    <property type="match status" value="1"/>
</dbReference>
<dbReference type="AlphaFoldDB" id="E6PXD2"/>
<dbReference type="GO" id="GO:0046872">
    <property type="term" value="F:metal ion binding"/>
    <property type="evidence" value="ECO:0007669"/>
    <property type="project" value="UniProtKB-KW"/>
</dbReference>
<evidence type="ECO:0000256" key="2">
    <source>
        <dbReference type="ARBA" id="ARBA00022679"/>
    </source>
</evidence>
<name>E6PXD2_9ZZZZ</name>
<keyword evidence="2 6" id="KW-0808">Transferase</keyword>
<dbReference type="PANTHER" id="PTHR43281:SF1">
    <property type="entry name" value="FARNESYL DIPHOSPHATE SYNTHASE"/>
    <property type="match status" value="1"/>
</dbReference>